<comment type="similarity">
    <text evidence="3 4">Belongs to the RlpA family.</text>
</comment>
<dbReference type="NCBIfam" id="TIGR00413">
    <property type="entry name" value="rlpA"/>
    <property type="match status" value="1"/>
</dbReference>
<dbReference type="InterPro" id="IPR034718">
    <property type="entry name" value="RlpA"/>
</dbReference>
<evidence type="ECO:0000256" key="1">
    <source>
        <dbReference type="ARBA" id="ARBA00023239"/>
    </source>
</evidence>
<feature type="signal peptide" evidence="3">
    <location>
        <begin position="1"/>
        <end position="23"/>
    </location>
</feature>
<comment type="function">
    <text evidence="3">Lytic transglycosylase with a strong preference for naked glycan strands that lack stem peptides.</text>
</comment>
<keyword evidence="6" id="KW-0449">Lipoprotein</keyword>
<evidence type="ECO:0000256" key="3">
    <source>
        <dbReference type="HAMAP-Rule" id="MF_02071"/>
    </source>
</evidence>
<name>A0A316ATL1_9BACT</name>
<dbReference type="Proteomes" id="UP000245880">
    <property type="component" value="Unassembled WGS sequence"/>
</dbReference>
<reference evidence="6 7" key="1">
    <citation type="submission" date="2018-03" db="EMBL/GenBank/DDBJ databases">
        <title>Genomic Encyclopedia of Archaeal and Bacterial Type Strains, Phase II (KMG-II): from individual species to whole genera.</title>
        <authorList>
            <person name="Goeker M."/>
        </authorList>
    </citation>
    <scope>NUCLEOTIDE SEQUENCE [LARGE SCALE GENOMIC DNA]</scope>
    <source>
        <strain evidence="6 7">DSM 100346</strain>
    </source>
</reference>
<keyword evidence="3" id="KW-0732">Signal</keyword>
<organism evidence="6 7">
    <name type="scientific">Dyadobacter jejuensis</name>
    <dbReference type="NCBI Taxonomy" id="1082580"/>
    <lineage>
        <taxon>Bacteria</taxon>
        <taxon>Pseudomonadati</taxon>
        <taxon>Bacteroidota</taxon>
        <taxon>Cytophagia</taxon>
        <taxon>Cytophagales</taxon>
        <taxon>Spirosomataceae</taxon>
        <taxon>Dyadobacter</taxon>
    </lineage>
</organism>
<dbReference type="HAMAP" id="MF_02071">
    <property type="entry name" value="RlpA"/>
    <property type="match status" value="1"/>
</dbReference>
<evidence type="ECO:0000313" key="7">
    <source>
        <dbReference type="Proteomes" id="UP000245880"/>
    </source>
</evidence>
<accession>A0A316ATL1</accession>
<dbReference type="SUPFAM" id="SSF50685">
    <property type="entry name" value="Barwin-like endoglucanases"/>
    <property type="match status" value="1"/>
</dbReference>
<keyword evidence="2 3" id="KW-0961">Cell wall biogenesis/degradation</keyword>
<dbReference type="GO" id="GO:0071555">
    <property type="term" value="P:cell wall organization"/>
    <property type="evidence" value="ECO:0007669"/>
    <property type="project" value="UniProtKB-KW"/>
</dbReference>
<feature type="domain" description="RlpA-like protein double-psi beta-barrel" evidence="5">
    <location>
        <begin position="31"/>
        <end position="119"/>
    </location>
</feature>
<dbReference type="InterPro" id="IPR012997">
    <property type="entry name" value="RplA"/>
</dbReference>
<dbReference type="CDD" id="cd22268">
    <property type="entry name" value="DPBB_RlpA-like"/>
    <property type="match status" value="1"/>
</dbReference>
<dbReference type="PANTHER" id="PTHR34183:SF1">
    <property type="entry name" value="ENDOLYTIC PEPTIDOGLYCAN TRANSGLYCOSYLASE RLPA"/>
    <property type="match status" value="1"/>
</dbReference>
<dbReference type="InterPro" id="IPR036908">
    <property type="entry name" value="RlpA-like_sf"/>
</dbReference>
<sequence length="149" mass="16253" precursor="true">MLSLRMYISVLVLSIWALQESSAQVVLGATEKGRASYYASSLHGRKTAFGETFKTTELSAAHRTYPLNTMLEVTNLDNNEKVVVRVNDRGPYAKSRIIDLSREAAKLLGIVSKGVANVAVRVVGMEGMIFLGMQEETDVDSGKIISMAP</sequence>
<dbReference type="GO" id="GO:0008932">
    <property type="term" value="F:lytic endotransglycosylase activity"/>
    <property type="evidence" value="ECO:0007669"/>
    <property type="project" value="UniProtKB-UniRule"/>
</dbReference>
<feature type="chain" id="PRO_5016473071" description="Probable endolytic peptidoglycan transglycosylase RlpA" evidence="3">
    <location>
        <begin position="24"/>
        <end position="149"/>
    </location>
</feature>
<dbReference type="RefSeq" id="WP_229203195.1">
    <property type="nucleotide sequence ID" value="NZ_QGDT01000001.1"/>
</dbReference>
<dbReference type="Gene3D" id="2.40.40.10">
    <property type="entry name" value="RlpA-like domain"/>
    <property type="match status" value="1"/>
</dbReference>
<evidence type="ECO:0000313" key="6">
    <source>
        <dbReference type="EMBL" id="PWJ60644.1"/>
    </source>
</evidence>
<dbReference type="Pfam" id="PF03330">
    <property type="entry name" value="DPBB_1"/>
    <property type="match status" value="1"/>
</dbReference>
<protein>
    <recommendedName>
        <fullName evidence="3">Probable endolytic peptidoglycan transglycosylase RlpA</fullName>
        <ecNumber evidence="3">4.2.2.-</ecNumber>
    </recommendedName>
</protein>
<evidence type="ECO:0000256" key="4">
    <source>
        <dbReference type="RuleBase" id="RU003495"/>
    </source>
</evidence>
<gene>
    <name evidence="3" type="primary">rlpA</name>
    <name evidence="6" type="ORF">CLV98_101829</name>
</gene>
<keyword evidence="1 3" id="KW-0456">Lyase</keyword>
<dbReference type="EMBL" id="QGDT01000001">
    <property type="protein sequence ID" value="PWJ60644.1"/>
    <property type="molecule type" value="Genomic_DNA"/>
</dbReference>
<dbReference type="GO" id="GO:0000270">
    <property type="term" value="P:peptidoglycan metabolic process"/>
    <property type="evidence" value="ECO:0007669"/>
    <property type="project" value="UniProtKB-UniRule"/>
</dbReference>
<comment type="caution">
    <text evidence="6">The sequence shown here is derived from an EMBL/GenBank/DDBJ whole genome shotgun (WGS) entry which is preliminary data.</text>
</comment>
<proteinExistence type="inferred from homology"/>
<dbReference type="InterPro" id="IPR009009">
    <property type="entry name" value="RlpA-like_DPBB"/>
</dbReference>
<evidence type="ECO:0000256" key="2">
    <source>
        <dbReference type="ARBA" id="ARBA00023316"/>
    </source>
</evidence>
<dbReference type="AlphaFoldDB" id="A0A316ATL1"/>
<keyword evidence="7" id="KW-1185">Reference proteome</keyword>
<dbReference type="PANTHER" id="PTHR34183">
    <property type="entry name" value="ENDOLYTIC PEPTIDOGLYCAN TRANSGLYCOSYLASE RLPA"/>
    <property type="match status" value="1"/>
</dbReference>
<evidence type="ECO:0000259" key="5">
    <source>
        <dbReference type="Pfam" id="PF03330"/>
    </source>
</evidence>
<dbReference type="EC" id="4.2.2.-" evidence="3"/>